<evidence type="ECO:0008006" key="4">
    <source>
        <dbReference type="Google" id="ProtNLM"/>
    </source>
</evidence>
<keyword evidence="1" id="KW-1133">Transmembrane helix</keyword>
<evidence type="ECO:0000256" key="1">
    <source>
        <dbReference type="SAM" id="Phobius"/>
    </source>
</evidence>
<sequence length="168" mass="18330">MPAGQGTPRAEVPARWALVRRSAVAFRLRTRGAAARGLADRPRRDDRAMRRARRGFTLVEVMAAFVVAVLVILPVGAIVSSVSASFAGVQRSMERRAELQLAIAAAMALEPLRAGEFVIGEYEIEVRPRIDEGTRDLRRAGWELYTLAVRRPSSSPAVLAVTVRSAPL</sequence>
<dbReference type="InterPro" id="IPR012902">
    <property type="entry name" value="N_methyl_site"/>
</dbReference>
<accession>A0A5D4GMK7</accession>
<dbReference type="AlphaFoldDB" id="A0A5D4GMK7"/>
<keyword evidence="3" id="KW-1185">Reference proteome</keyword>
<dbReference type="EMBL" id="VSZS01000067">
    <property type="protein sequence ID" value="TYR30071.1"/>
    <property type="molecule type" value="Genomic_DNA"/>
</dbReference>
<evidence type="ECO:0000313" key="3">
    <source>
        <dbReference type="Proteomes" id="UP000323258"/>
    </source>
</evidence>
<gene>
    <name evidence="2" type="ORF">FY036_19460</name>
</gene>
<comment type="caution">
    <text evidence="2">The sequence shown here is derived from an EMBL/GenBank/DDBJ whole genome shotgun (WGS) entry which is preliminary data.</text>
</comment>
<dbReference type="Proteomes" id="UP000323258">
    <property type="component" value="Unassembled WGS sequence"/>
</dbReference>
<keyword evidence="1" id="KW-0472">Membrane</keyword>
<reference evidence="2 3" key="1">
    <citation type="submission" date="2019-08" db="EMBL/GenBank/DDBJ databases">
        <authorList>
            <person name="Seo Y.L."/>
        </authorList>
    </citation>
    <scope>NUCLEOTIDE SEQUENCE [LARGE SCALE GENOMIC DNA]</scope>
    <source>
        <strain evidence="2 3">MaA-C15</strain>
    </source>
</reference>
<protein>
    <recommendedName>
        <fullName evidence="4">Prepilin-type N-terminal cleavage/methylation domain-containing protein</fullName>
    </recommendedName>
</protein>
<dbReference type="Pfam" id="PF07963">
    <property type="entry name" value="N_methyl"/>
    <property type="match status" value="1"/>
</dbReference>
<proteinExistence type="predicted"/>
<reference evidence="2 3" key="2">
    <citation type="submission" date="2019-09" db="EMBL/GenBank/DDBJ databases">
        <title>Mesorhizobium sp. MaA-C15 isolated from Microcystis aeruginosa.</title>
        <authorList>
            <person name="Jeong S.E."/>
            <person name="Jin H.M."/>
            <person name="Jeon C.O."/>
        </authorList>
    </citation>
    <scope>NUCLEOTIDE SEQUENCE [LARGE SCALE GENOMIC DNA]</scope>
    <source>
        <strain evidence="2 3">MaA-C15</strain>
    </source>
</reference>
<name>A0A5D4GMK7_9HYPH</name>
<organism evidence="2 3">
    <name type="scientific">Neoaquamicrobium microcysteis</name>
    <dbReference type="NCBI Taxonomy" id="2682781"/>
    <lineage>
        <taxon>Bacteria</taxon>
        <taxon>Pseudomonadati</taxon>
        <taxon>Pseudomonadota</taxon>
        <taxon>Alphaproteobacteria</taxon>
        <taxon>Hyphomicrobiales</taxon>
        <taxon>Phyllobacteriaceae</taxon>
        <taxon>Neoaquamicrobium</taxon>
    </lineage>
</organism>
<evidence type="ECO:0000313" key="2">
    <source>
        <dbReference type="EMBL" id="TYR30071.1"/>
    </source>
</evidence>
<feature type="transmembrane region" description="Helical" evidence="1">
    <location>
        <begin position="56"/>
        <end position="79"/>
    </location>
</feature>
<keyword evidence="1" id="KW-0812">Transmembrane</keyword>